<dbReference type="AlphaFoldDB" id="A0A3R8VTA5"/>
<reference evidence="2 3" key="1">
    <citation type="submission" date="2018-10" db="EMBL/GenBank/DDBJ databases">
        <title>Transmission dynamics of multidrug resistant bacteria on intensive care unit surfaces.</title>
        <authorList>
            <person name="D'Souza A.W."/>
            <person name="Potter R.F."/>
            <person name="Wallace M."/>
            <person name="Shupe A."/>
            <person name="Patel S."/>
            <person name="Sun S."/>
            <person name="Gul D."/>
            <person name="Kwon J.H."/>
            <person name="Andleeb S."/>
            <person name="Burnham C.-A.D."/>
            <person name="Dantas G."/>
        </authorList>
    </citation>
    <scope>NUCLEOTIDE SEQUENCE [LARGE SCALE GENOMIC DNA]</scope>
    <source>
        <strain evidence="2 3">PO_271</strain>
    </source>
</reference>
<dbReference type="Pfam" id="PF00535">
    <property type="entry name" value="Glycos_transf_2"/>
    <property type="match status" value="1"/>
</dbReference>
<dbReference type="InterPro" id="IPR029044">
    <property type="entry name" value="Nucleotide-diphossugar_trans"/>
</dbReference>
<name>A0A3R8VTA5_ECTOL</name>
<protein>
    <submittedName>
        <fullName evidence="2">Glycosyltransferase</fullName>
    </submittedName>
</protein>
<dbReference type="Proteomes" id="UP000272833">
    <property type="component" value="Unassembled WGS sequence"/>
</dbReference>
<keyword evidence="2" id="KW-0808">Transferase</keyword>
<gene>
    <name evidence="2" type="ORF">EGJ44_19210</name>
</gene>
<dbReference type="GO" id="GO:0016758">
    <property type="term" value="F:hexosyltransferase activity"/>
    <property type="evidence" value="ECO:0007669"/>
    <property type="project" value="UniProtKB-ARBA"/>
</dbReference>
<evidence type="ECO:0000313" key="2">
    <source>
        <dbReference type="EMBL" id="RRW30801.1"/>
    </source>
</evidence>
<dbReference type="PANTHER" id="PTHR22916:SF3">
    <property type="entry name" value="UDP-GLCNAC:BETAGAL BETA-1,3-N-ACETYLGLUCOSAMINYLTRANSFERASE-LIKE PROTEIN 1"/>
    <property type="match status" value="1"/>
</dbReference>
<feature type="domain" description="Glycosyltransferase 2-like" evidence="1">
    <location>
        <begin position="1"/>
        <end position="161"/>
    </location>
</feature>
<dbReference type="PANTHER" id="PTHR22916">
    <property type="entry name" value="GLYCOSYLTRANSFERASE"/>
    <property type="match status" value="1"/>
</dbReference>
<dbReference type="SUPFAM" id="SSF53448">
    <property type="entry name" value="Nucleotide-diphospho-sugar transferases"/>
    <property type="match status" value="1"/>
</dbReference>
<evidence type="ECO:0000259" key="1">
    <source>
        <dbReference type="Pfam" id="PF00535"/>
    </source>
</evidence>
<comment type="caution">
    <text evidence="2">The sequence shown here is derived from an EMBL/GenBank/DDBJ whole genome shotgun (WGS) entry which is preliminary data.</text>
</comment>
<dbReference type="InterPro" id="IPR001173">
    <property type="entry name" value="Glyco_trans_2-like"/>
</dbReference>
<sequence>MATYNGCQFITQQIASILSELDVFDEVVIVDDCSTDNTLELINSFADARVKCFKNSENLGHVKSFEKAISLASGDYIFLSDQDDVWIPGRLSIMLKELVSRDKSVVASDFFIFGEDLKHYYKNSNLLPMDASEIKIASQLFMGRIPYFGCAMGFRRDLLDTLLPFPAYVEAHDLWLAWNGLLNKGIAHLNSETLYHRIHSNNLTPHKRRHIGKVIMTRCYFLKMISVIYFRKLKIGLSNG</sequence>
<accession>A0A3R8VTA5</accession>
<organism evidence="2 3">
    <name type="scientific">Ectopseudomonas oleovorans</name>
    <name type="common">Pseudomonas oleovorans</name>
    <dbReference type="NCBI Taxonomy" id="301"/>
    <lineage>
        <taxon>Bacteria</taxon>
        <taxon>Pseudomonadati</taxon>
        <taxon>Pseudomonadota</taxon>
        <taxon>Gammaproteobacteria</taxon>
        <taxon>Pseudomonadales</taxon>
        <taxon>Pseudomonadaceae</taxon>
        <taxon>Ectopseudomonas</taxon>
    </lineage>
</organism>
<evidence type="ECO:0000313" key="3">
    <source>
        <dbReference type="Proteomes" id="UP000272833"/>
    </source>
</evidence>
<dbReference type="EMBL" id="RHRS01000067">
    <property type="protein sequence ID" value="RRW30801.1"/>
    <property type="molecule type" value="Genomic_DNA"/>
</dbReference>
<proteinExistence type="predicted"/>
<dbReference type="Gene3D" id="3.90.550.10">
    <property type="entry name" value="Spore Coat Polysaccharide Biosynthesis Protein SpsA, Chain A"/>
    <property type="match status" value="1"/>
</dbReference>